<reference evidence="2 3" key="1">
    <citation type="submission" date="2016-12" db="EMBL/GenBank/DDBJ databases">
        <title>The genomes of Aspergillus section Nigri reveals drivers in fungal speciation.</title>
        <authorList>
            <consortium name="DOE Joint Genome Institute"/>
            <person name="Vesth T.C."/>
            <person name="Nybo J."/>
            <person name="Theobald S."/>
            <person name="Brandl J."/>
            <person name="Frisvad J.C."/>
            <person name="Nielsen K.F."/>
            <person name="Lyhne E.K."/>
            <person name="Kogle M.E."/>
            <person name="Kuo A."/>
            <person name="Riley R."/>
            <person name="Clum A."/>
            <person name="Nolan M."/>
            <person name="Lipzen A."/>
            <person name="Salamov A."/>
            <person name="Henrissat B."/>
            <person name="Wiebenga A."/>
            <person name="De Vries R.P."/>
            <person name="Grigoriev I.V."/>
            <person name="Mortensen U.H."/>
            <person name="Andersen M.R."/>
            <person name="Baker S.E."/>
        </authorList>
    </citation>
    <scope>NUCLEOTIDE SEQUENCE [LARGE SCALE GENOMIC DNA]</scope>
    <source>
        <strain evidence="2 3">CBS 115572</strain>
    </source>
</reference>
<comment type="caution">
    <text evidence="2">The sequence shown here is derived from an EMBL/GenBank/DDBJ whole genome shotgun (WGS) entry which is preliminary data.</text>
</comment>
<evidence type="ECO:0000313" key="2">
    <source>
        <dbReference type="EMBL" id="PWY88772.1"/>
    </source>
</evidence>
<evidence type="ECO:0000313" key="3">
    <source>
        <dbReference type="Proteomes" id="UP000246702"/>
    </source>
</evidence>
<dbReference type="AlphaFoldDB" id="A0A317WU15"/>
<proteinExistence type="predicted"/>
<organism evidence="2 3">
    <name type="scientific">Aspergillus sclerotioniger CBS 115572</name>
    <dbReference type="NCBI Taxonomy" id="1450535"/>
    <lineage>
        <taxon>Eukaryota</taxon>
        <taxon>Fungi</taxon>
        <taxon>Dikarya</taxon>
        <taxon>Ascomycota</taxon>
        <taxon>Pezizomycotina</taxon>
        <taxon>Eurotiomycetes</taxon>
        <taxon>Eurotiomycetidae</taxon>
        <taxon>Eurotiales</taxon>
        <taxon>Aspergillaceae</taxon>
        <taxon>Aspergillus</taxon>
        <taxon>Aspergillus subgen. Circumdati</taxon>
    </lineage>
</organism>
<feature type="signal peptide" evidence="1">
    <location>
        <begin position="1"/>
        <end position="35"/>
    </location>
</feature>
<dbReference type="Proteomes" id="UP000246702">
    <property type="component" value="Unassembled WGS sequence"/>
</dbReference>
<dbReference type="RefSeq" id="XP_025468134.1">
    <property type="nucleotide sequence ID" value="XM_025611605.1"/>
</dbReference>
<gene>
    <name evidence="2" type="ORF">BO94DRAFT_534676</name>
</gene>
<keyword evidence="1" id="KW-0732">Signal</keyword>
<feature type="chain" id="PRO_5016357149" description="Secreted protein" evidence="1">
    <location>
        <begin position="36"/>
        <end position="88"/>
    </location>
</feature>
<sequence length="88" mass="10169">MVRYLLPGTSVPWLVPKSILLLTLRWLRFIHVINADENRSCSPVLLRSDDGTFVPDQVSKIRFRLVLTRSDAKGAMYTSLLIHWRSQC</sequence>
<keyword evidence="3" id="KW-1185">Reference proteome</keyword>
<dbReference type="GeneID" id="37113748"/>
<evidence type="ECO:0008006" key="4">
    <source>
        <dbReference type="Google" id="ProtNLM"/>
    </source>
</evidence>
<protein>
    <recommendedName>
        <fullName evidence="4">Secreted protein</fullName>
    </recommendedName>
</protein>
<evidence type="ECO:0000256" key="1">
    <source>
        <dbReference type="SAM" id="SignalP"/>
    </source>
</evidence>
<accession>A0A317WU15</accession>
<name>A0A317WU15_9EURO</name>
<dbReference type="EMBL" id="MSFK01000012">
    <property type="protein sequence ID" value="PWY88772.1"/>
    <property type="molecule type" value="Genomic_DNA"/>
</dbReference>